<organism evidence="3 4">
    <name type="scientific">Rotaria magnacalcarata</name>
    <dbReference type="NCBI Taxonomy" id="392030"/>
    <lineage>
        <taxon>Eukaryota</taxon>
        <taxon>Metazoa</taxon>
        <taxon>Spiralia</taxon>
        <taxon>Gnathifera</taxon>
        <taxon>Rotifera</taxon>
        <taxon>Eurotatoria</taxon>
        <taxon>Bdelloidea</taxon>
        <taxon>Philodinida</taxon>
        <taxon>Philodinidae</taxon>
        <taxon>Rotaria</taxon>
    </lineage>
</organism>
<dbReference type="Gene3D" id="2.120.10.30">
    <property type="entry name" value="TolB, C-terminal domain"/>
    <property type="match status" value="2"/>
</dbReference>
<gene>
    <name evidence="3" type="ORF">MBJ925_LOCUS38605</name>
</gene>
<dbReference type="GO" id="GO:0003676">
    <property type="term" value="F:nucleic acid binding"/>
    <property type="evidence" value="ECO:0007669"/>
    <property type="project" value="InterPro"/>
</dbReference>
<evidence type="ECO:0008006" key="5">
    <source>
        <dbReference type="Google" id="ProtNLM"/>
    </source>
</evidence>
<evidence type="ECO:0000256" key="1">
    <source>
        <dbReference type="ARBA" id="ARBA00022737"/>
    </source>
</evidence>
<dbReference type="Proteomes" id="UP000663824">
    <property type="component" value="Unassembled WGS sequence"/>
</dbReference>
<dbReference type="GO" id="GO:0008270">
    <property type="term" value="F:zinc ion binding"/>
    <property type="evidence" value="ECO:0007669"/>
    <property type="project" value="UniProtKB-KW"/>
</dbReference>
<reference evidence="3" key="1">
    <citation type="submission" date="2021-02" db="EMBL/GenBank/DDBJ databases">
        <authorList>
            <person name="Nowell W R."/>
        </authorList>
    </citation>
    <scope>NUCLEOTIDE SEQUENCE</scope>
</reference>
<dbReference type="InterPro" id="IPR036397">
    <property type="entry name" value="RNaseH_sf"/>
</dbReference>
<sequence length="375" mass="42836">MDNEKYFLLQDQSVPTNRGFYTSDKRTTAPQIKFKRIQKFEPKKQAIGQITYLNQCIIARLMPFITSHHTKGKVLFWSDLASSHYGHNVLQYLDQNDVQFGHKEFNLQNCPQARPIETLWSILKNMVYDDGWEAKIINQLRRRIARILKEIDINIVQQMFLGIRKQLRKIADNGPYEAFNIPVNAKWAQNGVTVAGVNGRGDATNQLYNPDGLFVDDDQTVVIADYENHRISQWKNGDTTNGQVVAGGKGAGNELRQLNYPTDVLIDKETDSLIICDQRNERVVRWSRLSGTTQGEILIDNIACFGLAMGDQRYLYVSDTGKDEVRRYQLGEKNSTLVAGGNGQGDGLNQLNWPVYLFVDRDHSVYVSDNYNHRV</sequence>
<dbReference type="Pfam" id="PF01436">
    <property type="entry name" value="NHL"/>
    <property type="match status" value="1"/>
</dbReference>
<dbReference type="PANTHER" id="PTHR24104:SF25">
    <property type="entry name" value="PROTEIN LIN-41"/>
    <property type="match status" value="1"/>
</dbReference>
<accession>A0A817ADS9</accession>
<evidence type="ECO:0000256" key="2">
    <source>
        <dbReference type="PROSITE-ProRule" id="PRU00504"/>
    </source>
</evidence>
<evidence type="ECO:0000313" key="3">
    <source>
        <dbReference type="EMBL" id="CAF2260995.1"/>
    </source>
</evidence>
<dbReference type="EMBL" id="CAJNRE010021644">
    <property type="protein sequence ID" value="CAF2260995.1"/>
    <property type="molecule type" value="Genomic_DNA"/>
</dbReference>
<dbReference type="PROSITE" id="PS51125">
    <property type="entry name" value="NHL"/>
    <property type="match status" value="1"/>
</dbReference>
<dbReference type="AlphaFoldDB" id="A0A817ADS9"/>
<dbReference type="InterPro" id="IPR011042">
    <property type="entry name" value="6-blade_b-propeller_TolB-like"/>
</dbReference>
<dbReference type="PANTHER" id="PTHR24104">
    <property type="entry name" value="E3 UBIQUITIN-PROTEIN LIGASE NHLRC1-RELATED"/>
    <property type="match status" value="1"/>
</dbReference>
<feature type="repeat" description="NHL" evidence="2">
    <location>
        <begin position="200"/>
        <end position="237"/>
    </location>
</feature>
<proteinExistence type="predicted"/>
<dbReference type="CDD" id="cd05819">
    <property type="entry name" value="NHL"/>
    <property type="match status" value="1"/>
</dbReference>
<dbReference type="Gene3D" id="3.30.420.10">
    <property type="entry name" value="Ribonuclease H-like superfamily/Ribonuclease H"/>
    <property type="match status" value="1"/>
</dbReference>
<keyword evidence="1" id="KW-0677">Repeat</keyword>
<dbReference type="SUPFAM" id="SSF101898">
    <property type="entry name" value="NHL repeat"/>
    <property type="match status" value="1"/>
</dbReference>
<name>A0A817ADS9_9BILA</name>
<dbReference type="InterPro" id="IPR001258">
    <property type="entry name" value="NHL_repeat"/>
</dbReference>
<feature type="non-terminal residue" evidence="3">
    <location>
        <position position="375"/>
    </location>
</feature>
<evidence type="ECO:0000313" key="4">
    <source>
        <dbReference type="Proteomes" id="UP000663824"/>
    </source>
</evidence>
<protein>
    <recommendedName>
        <fullName evidence="5">Tc1-like transposase DDE domain-containing protein</fullName>
    </recommendedName>
</protein>
<dbReference type="InterPro" id="IPR050952">
    <property type="entry name" value="TRIM-NHL_E3_ligases"/>
</dbReference>
<comment type="caution">
    <text evidence="3">The sequence shown here is derived from an EMBL/GenBank/DDBJ whole genome shotgun (WGS) entry which is preliminary data.</text>
</comment>